<sequence>MENKHSSLINDVKKLVKEYQEKNVTPAITGREANYKSGCDELFELIKSVIPEKVKTYAGYGRSEARVFEFRFKDEIKFDNCFAKDLLTKGDVVQRLQFYLDTEHSDENGPAFFVYFTHIGRFQKEPTANKFGVFVNWDKSSWPALKERLNVKPNHGRPQTQTQHRPNAITYRTRGGLHISRNERENVPVSEPSSPKDELPESHNGNTCQ</sequence>
<evidence type="ECO:0000313" key="2">
    <source>
        <dbReference type="EMBL" id="QHS92616.1"/>
    </source>
</evidence>
<proteinExistence type="predicted"/>
<dbReference type="EMBL" id="MN739183">
    <property type="protein sequence ID" value="QHS92616.1"/>
    <property type="molecule type" value="Genomic_DNA"/>
</dbReference>
<name>A0A6C0BKB3_9ZZZZ</name>
<feature type="region of interest" description="Disordered" evidence="1">
    <location>
        <begin position="150"/>
        <end position="209"/>
    </location>
</feature>
<dbReference type="AlphaFoldDB" id="A0A6C0BKB3"/>
<reference evidence="2" key="1">
    <citation type="journal article" date="2020" name="Nature">
        <title>Giant virus diversity and host interactions through global metagenomics.</title>
        <authorList>
            <person name="Schulz F."/>
            <person name="Roux S."/>
            <person name="Paez-Espino D."/>
            <person name="Jungbluth S."/>
            <person name="Walsh D.A."/>
            <person name="Denef V.J."/>
            <person name="McMahon K.D."/>
            <person name="Konstantinidis K.T."/>
            <person name="Eloe-Fadrosh E.A."/>
            <person name="Kyrpides N.C."/>
            <person name="Woyke T."/>
        </authorList>
    </citation>
    <scope>NUCLEOTIDE SEQUENCE</scope>
    <source>
        <strain evidence="2">GVMAG-M-3300014204-73</strain>
    </source>
</reference>
<accession>A0A6C0BKB3</accession>
<protein>
    <submittedName>
        <fullName evidence="2">Uncharacterized protein</fullName>
    </submittedName>
</protein>
<evidence type="ECO:0000256" key="1">
    <source>
        <dbReference type="SAM" id="MobiDB-lite"/>
    </source>
</evidence>
<organism evidence="2">
    <name type="scientific">viral metagenome</name>
    <dbReference type="NCBI Taxonomy" id="1070528"/>
    <lineage>
        <taxon>unclassified sequences</taxon>
        <taxon>metagenomes</taxon>
        <taxon>organismal metagenomes</taxon>
    </lineage>
</organism>